<feature type="compositionally biased region" description="Polar residues" evidence="1">
    <location>
        <begin position="410"/>
        <end position="420"/>
    </location>
</feature>
<gene>
    <name evidence="3" type="ORF">ALTATR162_LOCUS3051</name>
</gene>
<dbReference type="EMBL" id="CAJRGZ010000016">
    <property type="protein sequence ID" value="CAG5153143.1"/>
    <property type="molecule type" value="Genomic_DNA"/>
</dbReference>
<dbReference type="Proteomes" id="UP000676310">
    <property type="component" value="Unassembled WGS sequence"/>
</dbReference>
<protein>
    <submittedName>
        <fullName evidence="3">Uncharacterized protein</fullName>
    </submittedName>
</protein>
<reference evidence="3" key="1">
    <citation type="submission" date="2021-05" db="EMBL/GenBank/DDBJ databases">
        <authorList>
            <person name="Stam R."/>
        </authorList>
    </citation>
    <scope>NUCLEOTIDE SEQUENCE</scope>
    <source>
        <strain evidence="3">CS162</strain>
    </source>
</reference>
<organism evidence="3 4">
    <name type="scientific">Alternaria atra</name>
    <dbReference type="NCBI Taxonomy" id="119953"/>
    <lineage>
        <taxon>Eukaryota</taxon>
        <taxon>Fungi</taxon>
        <taxon>Dikarya</taxon>
        <taxon>Ascomycota</taxon>
        <taxon>Pezizomycotina</taxon>
        <taxon>Dothideomycetes</taxon>
        <taxon>Pleosporomycetidae</taxon>
        <taxon>Pleosporales</taxon>
        <taxon>Pleosporineae</taxon>
        <taxon>Pleosporaceae</taxon>
        <taxon>Alternaria</taxon>
        <taxon>Alternaria sect. Ulocladioides</taxon>
    </lineage>
</organism>
<proteinExistence type="predicted"/>
<evidence type="ECO:0000313" key="4">
    <source>
        <dbReference type="Proteomes" id="UP000676310"/>
    </source>
</evidence>
<keyword evidence="2" id="KW-0812">Transmembrane</keyword>
<keyword evidence="2" id="KW-0472">Membrane</keyword>
<keyword evidence="2" id="KW-1133">Transmembrane helix</keyword>
<sequence length="429" mass="44765">MLQDGMAGFVWPGADLGTAPMASASSVLKLSAAAPTATSTVSDGGVFFSSDVSASVTLTSTALDPGAFYSSHIPVSTSTATDEGAFFSSDVLTSATDPAVIASTALDPRVFYSSDVATSITTASDGGAFFSSVVSTSAIGSHTSTHCLPTAVHDNPLNPNVAPPIDAVPSCVDYGTLPTTVPNAAGLAVDRGPPFEISDLTALATNMPTGLSSTFTKRDIPRISTNPGPIVGAVVTALGVILLLYLSIKYCVRTSSGTKDLERGNYPYHKEVTRGRRCYRDGSPAATRPEDIPISEGYGIDPIDLARAQNWQEGVSEKGVFVTRDRVDRAVGADDLQSILTSGGGNGRTYTSPHYPDPILTRKLVPRPRPVTQLPLLAYSAQCTDGGQVSPVSPLNVNDVQNDHNRTRDYSNVSPLNSLTMHRGPSGSL</sequence>
<evidence type="ECO:0000256" key="2">
    <source>
        <dbReference type="SAM" id="Phobius"/>
    </source>
</evidence>
<evidence type="ECO:0000256" key="1">
    <source>
        <dbReference type="SAM" id="MobiDB-lite"/>
    </source>
</evidence>
<dbReference type="GeneID" id="67014565"/>
<feature type="compositionally biased region" description="Polar residues" evidence="1">
    <location>
        <begin position="390"/>
        <end position="400"/>
    </location>
</feature>
<dbReference type="RefSeq" id="XP_043166592.1">
    <property type="nucleotide sequence ID" value="XM_043310657.1"/>
</dbReference>
<keyword evidence="4" id="KW-1185">Reference proteome</keyword>
<feature type="transmembrane region" description="Helical" evidence="2">
    <location>
        <begin position="230"/>
        <end position="248"/>
    </location>
</feature>
<dbReference type="AlphaFoldDB" id="A0A8J2I557"/>
<comment type="caution">
    <text evidence="3">The sequence shown here is derived from an EMBL/GenBank/DDBJ whole genome shotgun (WGS) entry which is preliminary data.</text>
</comment>
<evidence type="ECO:0000313" key="3">
    <source>
        <dbReference type="EMBL" id="CAG5153143.1"/>
    </source>
</evidence>
<feature type="region of interest" description="Disordered" evidence="1">
    <location>
        <begin position="390"/>
        <end position="429"/>
    </location>
</feature>
<accession>A0A8J2I557</accession>
<dbReference type="OrthoDB" id="3694371at2759"/>
<name>A0A8J2I557_9PLEO</name>